<keyword evidence="3" id="KW-1185">Reference proteome</keyword>
<evidence type="ECO:0000256" key="1">
    <source>
        <dbReference type="ARBA" id="ARBA00001954"/>
    </source>
</evidence>
<gene>
    <name evidence="2" type="ORF">ACFSDX_05085</name>
</gene>
<dbReference type="Gene3D" id="2.60.120.620">
    <property type="entry name" value="q2cbj1_9rhob like domain"/>
    <property type="match status" value="1"/>
</dbReference>
<dbReference type="Pfam" id="PF05721">
    <property type="entry name" value="PhyH"/>
    <property type="match status" value="1"/>
</dbReference>
<keyword evidence="2" id="KW-0223">Dioxygenase</keyword>
<dbReference type="GO" id="GO:0051213">
    <property type="term" value="F:dioxygenase activity"/>
    <property type="evidence" value="ECO:0007669"/>
    <property type="project" value="UniProtKB-KW"/>
</dbReference>
<dbReference type="PANTHER" id="PTHR20883:SF48">
    <property type="entry name" value="ECTOINE DIOXYGENASE"/>
    <property type="match status" value="1"/>
</dbReference>
<proteinExistence type="predicted"/>
<organism evidence="2 3">
    <name type="scientific">Hymenobacter bucti</name>
    <dbReference type="NCBI Taxonomy" id="1844114"/>
    <lineage>
        <taxon>Bacteria</taxon>
        <taxon>Pseudomonadati</taxon>
        <taxon>Bacteroidota</taxon>
        <taxon>Cytophagia</taxon>
        <taxon>Cytophagales</taxon>
        <taxon>Hymenobacteraceae</taxon>
        <taxon>Hymenobacter</taxon>
    </lineage>
</organism>
<keyword evidence="2" id="KW-0560">Oxidoreductase</keyword>
<dbReference type="RefSeq" id="WP_382312111.1">
    <property type="nucleotide sequence ID" value="NZ_JBHUFD010000001.1"/>
</dbReference>
<dbReference type="EMBL" id="JBHUFD010000001">
    <property type="protein sequence ID" value="MFD1871788.1"/>
    <property type="molecule type" value="Genomic_DNA"/>
</dbReference>
<comment type="cofactor">
    <cofactor evidence="1">
        <name>Fe(2+)</name>
        <dbReference type="ChEBI" id="CHEBI:29033"/>
    </cofactor>
</comment>
<dbReference type="Proteomes" id="UP001597197">
    <property type="component" value="Unassembled WGS sequence"/>
</dbReference>
<accession>A0ABW4QQB9</accession>
<dbReference type="SUPFAM" id="SSF51197">
    <property type="entry name" value="Clavaminate synthase-like"/>
    <property type="match status" value="1"/>
</dbReference>
<evidence type="ECO:0000313" key="3">
    <source>
        <dbReference type="Proteomes" id="UP001597197"/>
    </source>
</evidence>
<dbReference type="PANTHER" id="PTHR20883">
    <property type="entry name" value="PHYTANOYL-COA DIOXYGENASE DOMAIN CONTAINING 1"/>
    <property type="match status" value="1"/>
</dbReference>
<sequence>MKALAQYTGFLRRLRFTYWLFNLANLLRLTKNKELYKSLGIGRAVWQHVAHADIKQPSADIPWLDQAGVTPAAIRQRAHFASFPAAVQEQLLQWPAQGFIILPGLLTAEADAVNAEITALRQAGKIDFNFTGRKIFNAWQHSPAVAGVFHHPLLLRIIRFIFEKDVIPFQTVNFVRGSQEKPHSDSIHMTTEPLGYLAAVWVALEDIQVGSGELLFYPGSHKLHYVMSEDFASGNTALHLGTHTRESYETKIEEVIQQHACVGQPFLAKKGDVLLWHANLLHAGSPISDPQLTRHSMVAHYFADGVLRYHEITQRPAII</sequence>
<comment type="caution">
    <text evidence="2">The sequence shown here is derived from an EMBL/GenBank/DDBJ whole genome shotgun (WGS) entry which is preliminary data.</text>
</comment>
<evidence type="ECO:0000313" key="2">
    <source>
        <dbReference type="EMBL" id="MFD1871788.1"/>
    </source>
</evidence>
<name>A0ABW4QQB9_9BACT</name>
<dbReference type="InterPro" id="IPR008775">
    <property type="entry name" value="Phytyl_CoA_dOase-like"/>
</dbReference>
<reference evidence="3" key="1">
    <citation type="journal article" date="2019" name="Int. J. Syst. Evol. Microbiol.">
        <title>The Global Catalogue of Microorganisms (GCM) 10K type strain sequencing project: providing services to taxonomists for standard genome sequencing and annotation.</title>
        <authorList>
            <consortium name="The Broad Institute Genomics Platform"/>
            <consortium name="The Broad Institute Genome Sequencing Center for Infectious Disease"/>
            <person name="Wu L."/>
            <person name="Ma J."/>
        </authorList>
    </citation>
    <scope>NUCLEOTIDE SEQUENCE [LARGE SCALE GENOMIC DNA]</scope>
    <source>
        <strain evidence="3">CGMCC 1.15795</strain>
    </source>
</reference>
<protein>
    <submittedName>
        <fullName evidence="2">Phytanoyl-CoA dioxygenase family protein</fullName>
    </submittedName>
</protein>